<keyword evidence="4" id="KW-0645">Protease</keyword>
<dbReference type="KEGG" id="lel:PVL30_000543"/>
<evidence type="ECO:0000256" key="6">
    <source>
        <dbReference type="ARBA" id="ARBA00022801"/>
    </source>
</evidence>
<keyword evidence="7" id="KW-0788">Thiol protease</keyword>
<feature type="region of interest" description="Disordered" evidence="8">
    <location>
        <begin position="1"/>
        <end position="67"/>
    </location>
</feature>
<dbReference type="PROSITE" id="PS51283">
    <property type="entry name" value="DUSP"/>
    <property type="match status" value="1"/>
</dbReference>
<dbReference type="EC" id="3.4.19.12" evidence="3"/>
<evidence type="ECO:0000256" key="1">
    <source>
        <dbReference type="ARBA" id="ARBA00000707"/>
    </source>
</evidence>
<dbReference type="InterPro" id="IPR038765">
    <property type="entry name" value="Papain-like_cys_pep_sf"/>
</dbReference>
<dbReference type="PANTHER" id="PTHR21646">
    <property type="entry name" value="UBIQUITIN CARBOXYL-TERMINAL HYDROLASE"/>
    <property type="match status" value="1"/>
</dbReference>
<dbReference type="GO" id="GO:0016579">
    <property type="term" value="P:protein deubiquitination"/>
    <property type="evidence" value="ECO:0007669"/>
    <property type="project" value="InterPro"/>
</dbReference>
<feature type="domain" description="DUSP" evidence="10">
    <location>
        <begin position="131"/>
        <end position="233"/>
    </location>
</feature>
<evidence type="ECO:0000256" key="8">
    <source>
        <dbReference type="SAM" id="MobiDB-lite"/>
    </source>
</evidence>
<feature type="compositionally biased region" description="Basic and acidic residues" evidence="8">
    <location>
        <begin position="10"/>
        <end position="19"/>
    </location>
</feature>
<dbReference type="Pfam" id="PF00443">
    <property type="entry name" value="UCH"/>
    <property type="match status" value="1"/>
</dbReference>
<dbReference type="GO" id="GO:0004843">
    <property type="term" value="F:cysteine-type deubiquitinase activity"/>
    <property type="evidence" value="ECO:0007669"/>
    <property type="project" value="UniProtKB-EC"/>
</dbReference>
<dbReference type="OrthoDB" id="292964at2759"/>
<dbReference type="Pfam" id="PF06337">
    <property type="entry name" value="DUSP"/>
    <property type="match status" value="1"/>
</dbReference>
<reference evidence="11 12" key="1">
    <citation type="journal article" date="2009" name="Nature">
        <title>Evolution of pathogenicity and sexual reproduction in eight Candida genomes.</title>
        <authorList>
            <person name="Butler G."/>
            <person name="Rasmussen M.D."/>
            <person name="Lin M.F."/>
            <person name="Santos M.A."/>
            <person name="Sakthikumar S."/>
            <person name="Munro C.A."/>
            <person name="Rheinbay E."/>
            <person name="Grabherr M."/>
            <person name="Forche A."/>
            <person name="Reedy J.L."/>
            <person name="Agrafioti I."/>
            <person name="Arnaud M.B."/>
            <person name="Bates S."/>
            <person name="Brown A.J."/>
            <person name="Brunke S."/>
            <person name="Costanzo M.C."/>
            <person name="Fitzpatrick D.A."/>
            <person name="de Groot P.W."/>
            <person name="Harris D."/>
            <person name="Hoyer L.L."/>
            <person name="Hube B."/>
            <person name="Klis F.M."/>
            <person name="Kodira C."/>
            <person name="Lennard N."/>
            <person name="Logue M.E."/>
            <person name="Martin R."/>
            <person name="Neiman A.M."/>
            <person name="Nikolaou E."/>
            <person name="Quail M.A."/>
            <person name="Quinn J."/>
            <person name="Santos M.C."/>
            <person name="Schmitzberger F.F."/>
            <person name="Sherlock G."/>
            <person name="Shah P."/>
            <person name="Silverstein K.A."/>
            <person name="Skrzypek M.S."/>
            <person name="Soll D."/>
            <person name="Staggs R."/>
            <person name="Stansfield I."/>
            <person name="Stumpf M.P."/>
            <person name="Sudbery P.E."/>
            <person name="Srikantha T."/>
            <person name="Zeng Q."/>
            <person name="Berman J."/>
            <person name="Berriman M."/>
            <person name="Heitman J."/>
            <person name="Gow N.A."/>
            <person name="Lorenz M.C."/>
            <person name="Birren B.W."/>
            <person name="Kellis M."/>
            <person name="Cuomo C.A."/>
        </authorList>
    </citation>
    <scope>NUCLEOTIDE SEQUENCE [LARGE SCALE GENOMIC DNA]</scope>
    <source>
        <strain evidence="12">ATCC 11503 / BCRC 21390 / CBS 2605 / JCM 1781 / NBRC 1676 / NRRL YB-4239</strain>
    </source>
</reference>
<keyword evidence="12" id="KW-1185">Reference proteome</keyword>
<dbReference type="STRING" id="379508.A5DT74"/>
<dbReference type="eggNOG" id="KOG1870">
    <property type="taxonomic scope" value="Eukaryota"/>
</dbReference>
<evidence type="ECO:0000313" key="11">
    <source>
        <dbReference type="EMBL" id="EDK42382.1"/>
    </source>
</evidence>
<gene>
    <name evidence="11" type="ORF">LELG_00560</name>
</gene>
<dbReference type="HOGENOM" id="CLU_001060_7_1_1"/>
<proteinExistence type="inferred from homology"/>
<dbReference type="PANTHER" id="PTHR21646:SF24">
    <property type="entry name" value="UBIQUITIN CARBOXYL-TERMINAL HYDROLASE"/>
    <property type="match status" value="1"/>
</dbReference>
<accession>A5DT74</accession>
<dbReference type="SUPFAM" id="SSF143791">
    <property type="entry name" value="DUSP-like"/>
    <property type="match status" value="1"/>
</dbReference>
<dbReference type="EMBL" id="CH981524">
    <property type="protein sequence ID" value="EDK42382.1"/>
    <property type="molecule type" value="Genomic_DNA"/>
</dbReference>
<organism evidence="11 12">
    <name type="scientific">Lodderomyces elongisporus (strain ATCC 11503 / CBS 2605 / JCM 1781 / NBRC 1676 / NRRL YB-4239)</name>
    <name type="common">Yeast</name>
    <name type="synonym">Saccharomyces elongisporus</name>
    <dbReference type="NCBI Taxonomy" id="379508"/>
    <lineage>
        <taxon>Eukaryota</taxon>
        <taxon>Fungi</taxon>
        <taxon>Dikarya</taxon>
        <taxon>Ascomycota</taxon>
        <taxon>Saccharomycotina</taxon>
        <taxon>Pichiomycetes</taxon>
        <taxon>Debaryomycetaceae</taxon>
        <taxon>Candida/Lodderomyces clade</taxon>
        <taxon>Lodderomyces</taxon>
    </lineage>
</organism>
<dbReference type="InterPro" id="IPR001394">
    <property type="entry name" value="Peptidase_C19_UCH"/>
</dbReference>
<dbReference type="GO" id="GO:0006508">
    <property type="term" value="P:proteolysis"/>
    <property type="evidence" value="ECO:0007669"/>
    <property type="project" value="UniProtKB-KW"/>
</dbReference>
<dbReference type="Gene3D" id="3.90.70.10">
    <property type="entry name" value="Cysteine proteinases"/>
    <property type="match status" value="2"/>
</dbReference>
<evidence type="ECO:0000259" key="9">
    <source>
        <dbReference type="PROSITE" id="PS50235"/>
    </source>
</evidence>
<dbReference type="SUPFAM" id="SSF54001">
    <property type="entry name" value="Cysteine proteinases"/>
    <property type="match status" value="1"/>
</dbReference>
<evidence type="ECO:0000256" key="7">
    <source>
        <dbReference type="ARBA" id="ARBA00022807"/>
    </source>
</evidence>
<feature type="compositionally biased region" description="Low complexity" evidence="8">
    <location>
        <begin position="1339"/>
        <end position="1352"/>
    </location>
</feature>
<feature type="compositionally biased region" description="Acidic residues" evidence="8">
    <location>
        <begin position="1362"/>
        <end position="1386"/>
    </location>
</feature>
<comment type="similarity">
    <text evidence="2">Belongs to the peptidase C19 family.</text>
</comment>
<dbReference type="PROSITE" id="PS00973">
    <property type="entry name" value="USP_2"/>
    <property type="match status" value="1"/>
</dbReference>
<sequence>MLNNMNLEPDNWKDKDCSDKLTSAPLQSSPTTTTTTAAAVTLNSASTSSSSSSSSSTVDSLKPLNADMPPIQGIEQNSNDSNVNNVNNVDNVITQSMQTLAHSTGLEFNNRIDTLARDNATDAMNHRDGEDELREKRDVVRKHLHNFEWKIGDECYIVEDEYLSRFFNLETSSFIDLKNALGPVNSQRLVDSSGQLYSEQDELIKTVPIPQTVFDCLSAWFGIVGQPVVRSMIFNPETGKLEVERWPIVFFLHILGKKPQQLHFRSGNPRHLGQSDDQPIVVSFSRTQTFTQLARFLIRYVAKTSIDVTDDVRLWFFTDSREEEFTHHITVAKFVTEVENKRLVLPGIYDKTLESEGVVKPLYHILLEVRDKKPGAGFPVDTFVKQNLELPNETSRDGVGRMGFSNLGNTCYMNSALQCLLHVPEVNKYFHYGVYRKELNVDNPLGYHGNIANSFGTLLKSAFDPLKHTSSILPRDFKLTIGRYSSVFSGYLQQDSQEFLSWLLDALHEDLNRIKAKPYCEKPELNDDEISDWNAIVRLADTCWKQHLQRNDSVITDLFTGLYQSTLVCPDCNKTSITFDPFNDLTLPLPISKKWYHTFTIVDLSSLRLLPTRVMRLEVELQKTSNYDALVAYLAKYLKVPLSFLFIYELFQNSIYADFQADYNKNKFMPIGDIIRDADDILVYIIPHDVENDIILPVYNAVEDEDKLYQMVHYFGLPLFVTLDKSNLASFGTIKRKLLEVNSALTSIDLVDEYENHRQRQDNFVAKSLYQKLDFANKSVAEDEMINSGEETDDDRSRSEVNGESKGESENGYDSDVSMADPYVRADFGFDVLYTKEQNYRLSSYLRNRGGMGHESRMKLSSIVVNVPLHKPNIKDFKKLVNTLPELKRKFYLHEVNEARGIDPREKSPVLLSETQLQTHSQTQTQTQMPVQTDTQTQLLEQELEQNSFPQVNPNETTQDDYVVVERSATGDEENTEQGVTNQTSFNRPLLPERVQQMSQINLSDEDTESEVNLGSLFGSSSNLPLPNSSSYFDSTKPSNINSPIEMNANEIEVNDYSNGNLVDEYTILVCKWDAEVYQKCFTNENPIISSNLSSLPQLPNKELEQNKAKFERQRKSRISLAECLKYFSTPELLGEHDLWYCPRCKAHKRATKTIQLWSAGDILTIHLKRFHSARAFSDKIDVVIDFPILGLDISDFVSNPTIKKEDCVYDLIAVDNHYGGLGGGHYTASVKNFCDDKWYYFNDSRVTEISDPEEVITSAAYLLFYRKRAPNADLGGDKLSSIISNEAEAFNSMKVRKEAAIKDVEGQIELFASGLKLGADDYEEKYEDNENEEKKSCNSDNKASSNASSTSDSDRNQDRNDYEEEEEEDDDENDEDDDDDDDDDATPNLRKQRINSKDYGSLLQMKRQKTKNLSTLSKLEDDSPVSVEFAGDTRDADKKAV</sequence>
<keyword evidence="5" id="KW-0833">Ubl conjugation pathway</keyword>
<dbReference type="Gene3D" id="3.30.2230.10">
    <property type="entry name" value="DUSP-like"/>
    <property type="match status" value="1"/>
</dbReference>
<evidence type="ECO:0000256" key="5">
    <source>
        <dbReference type="ARBA" id="ARBA00022786"/>
    </source>
</evidence>
<feature type="region of interest" description="Disordered" evidence="8">
    <location>
        <begin position="784"/>
        <end position="818"/>
    </location>
</feature>
<evidence type="ECO:0000313" key="12">
    <source>
        <dbReference type="Proteomes" id="UP000001996"/>
    </source>
</evidence>
<dbReference type="FunCoup" id="A5DT74">
    <property type="interactions" value="823"/>
</dbReference>
<evidence type="ECO:0000256" key="4">
    <source>
        <dbReference type="ARBA" id="ARBA00022670"/>
    </source>
</evidence>
<dbReference type="PROSITE" id="PS50235">
    <property type="entry name" value="USP_3"/>
    <property type="match status" value="1"/>
</dbReference>
<dbReference type="InterPro" id="IPR050185">
    <property type="entry name" value="Ub_carboxyl-term_hydrolase"/>
</dbReference>
<dbReference type="InterPro" id="IPR018200">
    <property type="entry name" value="USP_CS"/>
</dbReference>
<protein>
    <recommendedName>
        <fullName evidence="3">ubiquitinyl hydrolase 1</fullName>
        <ecNumber evidence="3">3.4.19.12</ecNumber>
    </recommendedName>
</protein>
<evidence type="ECO:0000256" key="3">
    <source>
        <dbReference type="ARBA" id="ARBA00012759"/>
    </source>
</evidence>
<feature type="compositionally biased region" description="Low complexity" evidence="8">
    <location>
        <begin position="22"/>
        <end position="60"/>
    </location>
</feature>
<feature type="compositionally biased region" description="Basic and acidic residues" evidence="8">
    <location>
        <begin position="795"/>
        <end position="809"/>
    </location>
</feature>
<dbReference type="Proteomes" id="UP000001996">
    <property type="component" value="Unassembled WGS sequence"/>
</dbReference>
<keyword evidence="6" id="KW-0378">Hydrolase</keyword>
<feature type="compositionally biased region" description="Acidic residues" evidence="8">
    <location>
        <begin position="784"/>
        <end position="794"/>
    </location>
</feature>
<dbReference type="InterPro" id="IPR028889">
    <property type="entry name" value="USP"/>
</dbReference>
<name>A5DT74_LODEL</name>
<evidence type="ECO:0000259" key="10">
    <source>
        <dbReference type="PROSITE" id="PS51283"/>
    </source>
</evidence>
<feature type="domain" description="USP" evidence="9">
    <location>
        <begin position="402"/>
        <end position="1269"/>
    </location>
</feature>
<evidence type="ECO:0000256" key="2">
    <source>
        <dbReference type="ARBA" id="ARBA00009085"/>
    </source>
</evidence>
<feature type="region of interest" description="Disordered" evidence="8">
    <location>
        <begin position="1325"/>
        <end position="1425"/>
    </location>
</feature>
<dbReference type="InParanoid" id="A5DT74"/>
<comment type="catalytic activity">
    <reaction evidence="1">
        <text>Thiol-dependent hydrolysis of ester, thioester, amide, peptide and isopeptide bonds formed by the C-terminal Gly of ubiquitin (a 76-residue protein attached to proteins as an intracellular targeting signal).</text>
        <dbReference type="EC" id="3.4.19.12"/>
    </reaction>
</comment>
<dbReference type="PROSITE" id="PS00972">
    <property type="entry name" value="USP_1"/>
    <property type="match status" value="1"/>
</dbReference>
<dbReference type="InterPro" id="IPR006615">
    <property type="entry name" value="Pept_C19_DUSP"/>
</dbReference>
<dbReference type="InterPro" id="IPR035927">
    <property type="entry name" value="DUSP-like_sf"/>
</dbReference>
<dbReference type="GeneID" id="5235447"/>
<dbReference type="VEuPathDB" id="FungiDB:LELG_00560"/>
<dbReference type="OMA" id="PYCEKPE"/>